<dbReference type="Gene3D" id="3.90.190.10">
    <property type="entry name" value="Protein tyrosine phosphatase superfamily"/>
    <property type="match status" value="1"/>
</dbReference>
<dbReference type="SUPFAM" id="SSF52799">
    <property type="entry name" value="(Phosphotyrosine protein) phosphatases II"/>
    <property type="match status" value="1"/>
</dbReference>
<name>A0AAE9ZD83_9PROT</name>
<evidence type="ECO:0008006" key="3">
    <source>
        <dbReference type="Google" id="ProtNLM"/>
    </source>
</evidence>
<keyword evidence="2" id="KW-1185">Reference proteome</keyword>
<dbReference type="EMBL" id="CP118166">
    <property type="protein sequence ID" value="WDI30347.1"/>
    <property type="molecule type" value="Genomic_DNA"/>
</dbReference>
<dbReference type="Proteomes" id="UP001214043">
    <property type="component" value="Chromosome"/>
</dbReference>
<dbReference type="AlphaFoldDB" id="A0AAE9ZD83"/>
<proteinExistence type="predicted"/>
<protein>
    <recommendedName>
        <fullName evidence="3">Tyrosine specific protein phosphatases domain-containing protein</fullName>
    </recommendedName>
</protein>
<dbReference type="InterPro" id="IPR029021">
    <property type="entry name" value="Prot-tyrosine_phosphatase-like"/>
</dbReference>
<accession>A0AAE9ZD83</accession>
<evidence type="ECO:0000313" key="2">
    <source>
        <dbReference type="Proteomes" id="UP001214043"/>
    </source>
</evidence>
<evidence type="ECO:0000313" key="1">
    <source>
        <dbReference type="EMBL" id="WDI30347.1"/>
    </source>
</evidence>
<gene>
    <name evidence="1" type="ORF">PUV54_10290</name>
</gene>
<organism evidence="1 2">
    <name type="scientific">Hyphococcus flavus</name>
    <dbReference type="NCBI Taxonomy" id="1866326"/>
    <lineage>
        <taxon>Bacteria</taxon>
        <taxon>Pseudomonadati</taxon>
        <taxon>Pseudomonadota</taxon>
        <taxon>Alphaproteobacteria</taxon>
        <taxon>Parvularculales</taxon>
        <taxon>Parvularculaceae</taxon>
        <taxon>Hyphococcus</taxon>
    </lineage>
</organism>
<sequence>MPKIIVSSLEKLEEVFRLHEPRFAISILDAKDETPACLKALPADRHLALGGGDCDKKNDAECWRPDIVEFATHWAASGENIVVNCHRGVARSMALAYILICVKEEGACEFKIAERLRKAAPHADPNLLMVSKADEALGRDDRMVAAMLDMCPCSSTVAAPVVVLPVA</sequence>
<dbReference type="KEGG" id="hfl:PUV54_10290"/>
<dbReference type="RefSeq" id="WP_274492147.1">
    <property type="nucleotide sequence ID" value="NZ_CP118166.1"/>
</dbReference>
<reference evidence="1" key="1">
    <citation type="submission" date="2023-02" db="EMBL/GenBank/DDBJ databases">
        <title>Genome sequence of Hyphococcus flavus.</title>
        <authorList>
            <person name="Rong J.-C."/>
            <person name="Zhao Q."/>
            <person name="Yi M."/>
            <person name="Wu J.-Y."/>
        </authorList>
    </citation>
    <scope>NUCLEOTIDE SEQUENCE</scope>
    <source>
        <strain evidence="1">MCCC 1K03223</strain>
    </source>
</reference>